<reference evidence="2" key="1">
    <citation type="journal article" date="2019" name="Int. J. Syst. Evol. Microbiol.">
        <title>The Global Catalogue of Microorganisms (GCM) 10K type strain sequencing project: providing services to taxonomists for standard genome sequencing and annotation.</title>
        <authorList>
            <consortium name="The Broad Institute Genomics Platform"/>
            <consortium name="The Broad Institute Genome Sequencing Center for Infectious Disease"/>
            <person name="Wu L."/>
            <person name="Ma J."/>
        </authorList>
    </citation>
    <scope>NUCLEOTIDE SEQUENCE [LARGE SCALE GENOMIC DNA]</scope>
    <source>
        <strain evidence="2">CGMCC 1.13681</strain>
    </source>
</reference>
<dbReference type="NCBIfam" id="TIGR01509">
    <property type="entry name" value="HAD-SF-IA-v3"/>
    <property type="match status" value="1"/>
</dbReference>
<accession>A0ABW2GEQ7</accession>
<dbReference type="InterPro" id="IPR036412">
    <property type="entry name" value="HAD-like_sf"/>
</dbReference>
<protein>
    <submittedName>
        <fullName evidence="1">HAD family hydrolase</fullName>
        <ecNumber evidence="1">3.1.3.-</ecNumber>
    </submittedName>
</protein>
<proteinExistence type="predicted"/>
<dbReference type="Gene3D" id="3.40.50.1000">
    <property type="entry name" value="HAD superfamily/HAD-like"/>
    <property type="match status" value="1"/>
</dbReference>
<keyword evidence="1" id="KW-0378">Hydrolase</keyword>
<dbReference type="NCBIfam" id="TIGR01549">
    <property type="entry name" value="HAD-SF-IA-v1"/>
    <property type="match status" value="1"/>
</dbReference>
<dbReference type="InterPro" id="IPR023214">
    <property type="entry name" value="HAD_sf"/>
</dbReference>
<dbReference type="Proteomes" id="UP001596413">
    <property type="component" value="Unassembled WGS sequence"/>
</dbReference>
<keyword evidence="2" id="KW-1185">Reference proteome</keyword>
<dbReference type="EMBL" id="JBHSZO010000019">
    <property type="protein sequence ID" value="MFC7219250.1"/>
    <property type="molecule type" value="Genomic_DNA"/>
</dbReference>
<dbReference type="GO" id="GO:0016787">
    <property type="term" value="F:hydrolase activity"/>
    <property type="evidence" value="ECO:0007669"/>
    <property type="project" value="UniProtKB-KW"/>
</dbReference>
<sequence length="229" mass="24610">MDELPFDAVLCDFDGVVHLWDPDGMASLDRAWGLAEGSLAGAAFRPDLLEEAVTGQLSDGQWRERVAEDLARDCGSGERARGLVEAWSALTGRVDTDVVRLLQTLRRRVPVVLVSNATTRLESCLAAHGLAESFDAVLNTARVGVAKPDPRVFDLAARQVGADPGRCLFVDDTAGNVSAARAAGMTALHYRRFGQLREAVAPLLGRASFRYGAECGVAPDHRERAVTQP</sequence>
<dbReference type="PRINTS" id="PR00413">
    <property type="entry name" value="HADHALOGNASE"/>
</dbReference>
<evidence type="ECO:0000313" key="1">
    <source>
        <dbReference type="EMBL" id="MFC7219250.1"/>
    </source>
</evidence>
<gene>
    <name evidence="1" type="ORF">ACFQLX_13890</name>
</gene>
<dbReference type="EC" id="3.1.3.-" evidence="1"/>
<dbReference type="PANTHER" id="PTHR43611:SF3">
    <property type="entry name" value="FLAVIN MONONUCLEOTIDE HYDROLASE 1, CHLOROPLATIC"/>
    <property type="match status" value="1"/>
</dbReference>
<comment type="caution">
    <text evidence="1">The sequence shown here is derived from an EMBL/GenBank/DDBJ whole genome shotgun (WGS) entry which is preliminary data.</text>
</comment>
<dbReference type="SUPFAM" id="SSF56784">
    <property type="entry name" value="HAD-like"/>
    <property type="match status" value="1"/>
</dbReference>
<organism evidence="1 2">
    <name type="scientific">Streptomyces polyrhachis</name>
    <dbReference type="NCBI Taxonomy" id="1282885"/>
    <lineage>
        <taxon>Bacteria</taxon>
        <taxon>Bacillati</taxon>
        <taxon>Actinomycetota</taxon>
        <taxon>Actinomycetes</taxon>
        <taxon>Kitasatosporales</taxon>
        <taxon>Streptomycetaceae</taxon>
        <taxon>Streptomyces</taxon>
    </lineage>
</organism>
<dbReference type="Pfam" id="PF00702">
    <property type="entry name" value="Hydrolase"/>
    <property type="match status" value="1"/>
</dbReference>
<dbReference type="InterPro" id="IPR006439">
    <property type="entry name" value="HAD-SF_hydro_IA"/>
</dbReference>
<dbReference type="RefSeq" id="WP_386414821.1">
    <property type="nucleotide sequence ID" value="NZ_JBHSZO010000019.1"/>
</dbReference>
<name>A0ABW2GEQ7_9ACTN</name>
<evidence type="ECO:0000313" key="2">
    <source>
        <dbReference type="Proteomes" id="UP001596413"/>
    </source>
</evidence>
<dbReference type="PANTHER" id="PTHR43611">
    <property type="entry name" value="ALPHA-D-GLUCOSE 1-PHOSPHATE PHOSPHATASE"/>
    <property type="match status" value="1"/>
</dbReference>